<organism evidence="8 9">
    <name type="scientific">Anaerobacillus arseniciselenatis</name>
    <dbReference type="NCBI Taxonomy" id="85682"/>
    <lineage>
        <taxon>Bacteria</taxon>
        <taxon>Bacillati</taxon>
        <taxon>Bacillota</taxon>
        <taxon>Bacilli</taxon>
        <taxon>Bacillales</taxon>
        <taxon>Bacillaceae</taxon>
        <taxon>Anaerobacillus</taxon>
    </lineage>
</organism>
<dbReference type="InterPro" id="IPR050327">
    <property type="entry name" value="Proton-linked_MCT"/>
</dbReference>
<evidence type="ECO:0000256" key="2">
    <source>
        <dbReference type="ARBA" id="ARBA00022448"/>
    </source>
</evidence>
<feature type="transmembrane region" description="Helical" evidence="6">
    <location>
        <begin position="109"/>
        <end position="130"/>
    </location>
</feature>
<comment type="subcellular location">
    <subcellularLocation>
        <location evidence="1">Cell membrane</location>
        <topology evidence="1">Multi-pass membrane protein</topology>
    </subcellularLocation>
</comment>
<dbReference type="Gene3D" id="1.20.1250.20">
    <property type="entry name" value="MFS general substrate transporter like domains"/>
    <property type="match status" value="2"/>
</dbReference>
<dbReference type="PANTHER" id="PTHR11360">
    <property type="entry name" value="MONOCARBOXYLATE TRANSPORTER"/>
    <property type="match status" value="1"/>
</dbReference>
<feature type="transmembrane region" description="Helical" evidence="6">
    <location>
        <begin position="137"/>
        <end position="161"/>
    </location>
</feature>
<feature type="transmembrane region" description="Helical" evidence="6">
    <location>
        <begin position="222"/>
        <end position="240"/>
    </location>
</feature>
<dbReference type="InterPro" id="IPR011701">
    <property type="entry name" value="MFS"/>
</dbReference>
<keyword evidence="4 6" id="KW-1133">Transmembrane helix</keyword>
<evidence type="ECO:0000256" key="4">
    <source>
        <dbReference type="ARBA" id="ARBA00022989"/>
    </source>
</evidence>
<proteinExistence type="predicted"/>
<keyword evidence="5 6" id="KW-0472">Membrane</keyword>
<evidence type="ECO:0000259" key="7">
    <source>
        <dbReference type="PROSITE" id="PS50850"/>
    </source>
</evidence>
<feature type="transmembrane region" description="Helical" evidence="6">
    <location>
        <begin position="78"/>
        <end position="103"/>
    </location>
</feature>
<dbReference type="Proteomes" id="UP000180098">
    <property type="component" value="Unassembled WGS sequence"/>
</dbReference>
<dbReference type="PANTHER" id="PTHR11360:SF284">
    <property type="entry name" value="EG:103B4.3 PROTEIN-RELATED"/>
    <property type="match status" value="1"/>
</dbReference>
<reference evidence="8 9" key="1">
    <citation type="submission" date="2016-10" db="EMBL/GenBank/DDBJ databases">
        <title>Draft genome sequences of four alkaliphilic bacteria belonging to the Anaerobacillus genus.</title>
        <authorList>
            <person name="Bassil N.M."/>
            <person name="Lloyd J.R."/>
        </authorList>
    </citation>
    <scope>NUCLEOTIDE SEQUENCE [LARGE SCALE GENOMIC DNA]</scope>
    <source>
        <strain evidence="8 9">DSM 15340</strain>
    </source>
</reference>
<feature type="transmembrane region" description="Helical" evidence="6">
    <location>
        <begin position="374"/>
        <end position="395"/>
    </location>
</feature>
<keyword evidence="3 6" id="KW-0812">Transmembrane</keyword>
<dbReference type="AlphaFoldDB" id="A0A1S2LMX5"/>
<dbReference type="GO" id="GO:0022857">
    <property type="term" value="F:transmembrane transporter activity"/>
    <property type="evidence" value="ECO:0007669"/>
    <property type="project" value="InterPro"/>
</dbReference>
<evidence type="ECO:0000256" key="1">
    <source>
        <dbReference type="ARBA" id="ARBA00004651"/>
    </source>
</evidence>
<gene>
    <name evidence="8" type="ORF">BKP35_08625</name>
</gene>
<feature type="transmembrane region" description="Helical" evidence="6">
    <location>
        <begin position="345"/>
        <end position="368"/>
    </location>
</feature>
<dbReference type="GO" id="GO:0005886">
    <property type="term" value="C:plasma membrane"/>
    <property type="evidence" value="ECO:0007669"/>
    <property type="project" value="UniProtKB-SubCell"/>
</dbReference>
<feature type="transmembrane region" description="Helical" evidence="6">
    <location>
        <begin position="46"/>
        <end position="66"/>
    </location>
</feature>
<comment type="caution">
    <text evidence="8">The sequence shown here is derived from an EMBL/GenBank/DDBJ whole genome shotgun (WGS) entry which is preliminary data.</text>
</comment>
<feature type="domain" description="Major facilitator superfamily (MFS) profile" evidence="7">
    <location>
        <begin position="9"/>
        <end position="400"/>
    </location>
</feature>
<evidence type="ECO:0000313" key="9">
    <source>
        <dbReference type="Proteomes" id="UP000180098"/>
    </source>
</evidence>
<evidence type="ECO:0000256" key="5">
    <source>
        <dbReference type="ARBA" id="ARBA00023136"/>
    </source>
</evidence>
<accession>A0A1S2LMX5</accession>
<dbReference type="InterPro" id="IPR036259">
    <property type="entry name" value="MFS_trans_sf"/>
</dbReference>
<feature type="transmembrane region" description="Helical" evidence="6">
    <location>
        <begin position="286"/>
        <end position="305"/>
    </location>
</feature>
<keyword evidence="9" id="KW-1185">Reference proteome</keyword>
<protein>
    <recommendedName>
        <fullName evidence="7">Major facilitator superfamily (MFS) profile domain-containing protein</fullName>
    </recommendedName>
</protein>
<feature type="transmembrane region" description="Helical" evidence="6">
    <location>
        <begin position="252"/>
        <end position="274"/>
    </location>
</feature>
<dbReference type="Pfam" id="PF07690">
    <property type="entry name" value="MFS_1"/>
    <property type="match status" value="1"/>
</dbReference>
<feature type="transmembrane region" description="Helical" evidence="6">
    <location>
        <begin position="167"/>
        <end position="188"/>
    </location>
</feature>
<dbReference type="RefSeq" id="WP_071312941.1">
    <property type="nucleotide sequence ID" value="NZ_MLQQ01000013.1"/>
</dbReference>
<evidence type="ECO:0000313" key="8">
    <source>
        <dbReference type="EMBL" id="OIJ13831.1"/>
    </source>
</evidence>
<feature type="transmembrane region" description="Helical" evidence="6">
    <location>
        <begin position="7"/>
        <end position="34"/>
    </location>
</feature>
<dbReference type="OrthoDB" id="9773404at2"/>
<name>A0A1S2LMX5_9BACI</name>
<dbReference type="SUPFAM" id="SSF103473">
    <property type="entry name" value="MFS general substrate transporter"/>
    <property type="match status" value="1"/>
</dbReference>
<dbReference type="CDD" id="cd17355">
    <property type="entry name" value="MFS_YcxA_like"/>
    <property type="match status" value="1"/>
</dbReference>
<dbReference type="PROSITE" id="PS50850">
    <property type="entry name" value="MFS"/>
    <property type="match status" value="1"/>
</dbReference>
<dbReference type="InterPro" id="IPR020846">
    <property type="entry name" value="MFS_dom"/>
</dbReference>
<dbReference type="EMBL" id="MLQQ01000013">
    <property type="protein sequence ID" value="OIJ13831.1"/>
    <property type="molecule type" value="Genomic_DNA"/>
</dbReference>
<feature type="transmembrane region" description="Helical" evidence="6">
    <location>
        <begin position="311"/>
        <end position="333"/>
    </location>
</feature>
<keyword evidence="2" id="KW-0813">Transport</keyword>
<sequence length="411" mass="44615">MSKQSFYYGWVIVGVAFLMLFITSGIIMTFGVFVETMTGELSWSKTGISIGIAMFMLIQGLLSPYIGSLVDQYGPRKVISIGVLCLAIVVGLISTVSALWHFILLYGVLAALAYTTTTLVTGSALVARWFEKKRGLAIGITMSGFPLGPMVFSPFITYLVLTFGWRQSFILLGLIIGLVLFPIILFLVKDSPLSEEEQEAEKAKQSQMPPLKYRELIKQSPYLKLAGAYFTCGFTMSIISNHYHGHTVNEGFSLIIGSNTLALMAILAFAGTILSGYVSDFIGRNYVLSLVYFLRGAAFLTIAFAPNLTVLIIAAVLFGISWTSTGPLTSALSGQIWGVKQMGKVFGAIFLVHQIGASLGALLGGIIFDHTHSYFWLFILGGVLLFVGTALTYTVKEQNISNKNVKVSASS</sequence>
<evidence type="ECO:0000256" key="6">
    <source>
        <dbReference type="SAM" id="Phobius"/>
    </source>
</evidence>
<evidence type="ECO:0000256" key="3">
    <source>
        <dbReference type="ARBA" id="ARBA00022692"/>
    </source>
</evidence>